<gene>
    <name evidence="1" type="ORF">SPSC_10009</name>
</gene>
<name>A0A127ZAS5_9BASI</name>
<dbReference type="AlphaFoldDB" id="A0A127ZAS5"/>
<dbReference type="OrthoDB" id="2551140at2759"/>
<reference evidence="1" key="1">
    <citation type="submission" date="2014-06" db="EMBL/GenBank/DDBJ databases">
        <authorList>
            <person name="Ju J."/>
            <person name="Zhang J."/>
        </authorList>
    </citation>
    <scope>NUCLEOTIDE SEQUENCE</scope>
    <source>
        <strain evidence="1">SscI8</strain>
    </source>
</reference>
<sequence length="159" mass="18995">MNEVRSTIRAATMTREQFKRGMTGYTPGWIDFVDTINPPTIKHITNLEFNFVNEHSLRCPADTPRISRNWFDRGIPRNLLDQRLWNRLSPLTYHTFNNRFGRFDEKVTSADTRRIWMYLSALRLPSQGMVYTDTLECLESFARIIDLPQCPRRHRRKRF</sequence>
<dbReference type="EMBL" id="LK056662">
    <property type="protein sequence ID" value="CDU23174.1"/>
    <property type="molecule type" value="Genomic_DNA"/>
</dbReference>
<organism evidence="1">
    <name type="scientific">Sporisorium scitamineum</name>
    <dbReference type="NCBI Taxonomy" id="49012"/>
    <lineage>
        <taxon>Eukaryota</taxon>
        <taxon>Fungi</taxon>
        <taxon>Dikarya</taxon>
        <taxon>Basidiomycota</taxon>
        <taxon>Ustilaginomycotina</taxon>
        <taxon>Ustilaginomycetes</taxon>
        <taxon>Ustilaginales</taxon>
        <taxon>Ustilaginaceae</taxon>
        <taxon>Sporisorium</taxon>
    </lineage>
</organism>
<accession>A0A127ZAS5</accession>
<evidence type="ECO:0000313" key="1">
    <source>
        <dbReference type="EMBL" id="CDU23174.1"/>
    </source>
</evidence>
<proteinExistence type="predicted"/>
<protein>
    <submittedName>
        <fullName evidence="1">Rga2 protein</fullName>
    </submittedName>
</protein>